<protein>
    <submittedName>
        <fullName evidence="3">Isoflavone reductase-like</fullName>
    </submittedName>
</protein>
<dbReference type="InterPro" id="IPR036291">
    <property type="entry name" value="NAD(P)-bd_dom_sf"/>
</dbReference>
<evidence type="ECO:0000256" key="1">
    <source>
        <dbReference type="ARBA" id="ARBA00005725"/>
    </source>
</evidence>
<accession>A0A438JTG8</accession>
<organism evidence="3 4">
    <name type="scientific">Vitis vinifera</name>
    <name type="common">Grape</name>
    <dbReference type="NCBI Taxonomy" id="29760"/>
    <lineage>
        <taxon>Eukaryota</taxon>
        <taxon>Viridiplantae</taxon>
        <taxon>Streptophyta</taxon>
        <taxon>Embryophyta</taxon>
        <taxon>Tracheophyta</taxon>
        <taxon>Spermatophyta</taxon>
        <taxon>Magnoliopsida</taxon>
        <taxon>eudicotyledons</taxon>
        <taxon>Gunneridae</taxon>
        <taxon>Pentapetalae</taxon>
        <taxon>rosids</taxon>
        <taxon>Vitales</taxon>
        <taxon>Vitaceae</taxon>
        <taxon>Viteae</taxon>
        <taxon>Vitis</taxon>
    </lineage>
</organism>
<evidence type="ECO:0000313" key="4">
    <source>
        <dbReference type="Proteomes" id="UP000288805"/>
    </source>
</evidence>
<comment type="similarity">
    <text evidence="1">Belongs to the NmrA-type oxidoreductase family. Isoflavone reductase subfamily.</text>
</comment>
<dbReference type="Proteomes" id="UP000288805">
    <property type="component" value="Unassembled WGS sequence"/>
</dbReference>
<dbReference type="InterPro" id="IPR050608">
    <property type="entry name" value="NmrA-type/Isoflavone_red_sf"/>
</dbReference>
<feature type="domain" description="NmrA-like" evidence="2">
    <location>
        <begin position="27"/>
        <end position="117"/>
    </location>
</feature>
<dbReference type="AlphaFoldDB" id="A0A438JTG8"/>
<dbReference type="PANTHER" id="PTHR43349:SF35">
    <property type="entry name" value="PHENYLCOUMARAN BENZYLIC ETHER REDUCTASE 1"/>
    <property type="match status" value="1"/>
</dbReference>
<dbReference type="InterPro" id="IPR008030">
    <property type="entry name" value="NmrA-like"/>
</dbReference>
<name>A0A438JTG8_VITVI</name>
<proteinExistence type="inferred from homology"/>
<evidence type="ECO:0000259" key="2">
    <source>
        <dbReference type="Pfam" id="PF05368"/>
    </source>
</evidence>
<dbReference type="EMBL" id="QGNW01000028">
    <property type="protein sequence ID" value="RVX12264.1"/>
    <property type="molecule type" value="Genomic_DNA"/>
</dbReference>
<dbReference type="SUPFAM" id="SSF51735">
    <property type="entry name" value="NAD(P)-binding Rossmann-fold domains"/>
    <property type="match status" value="1"/>
</dbReference>
<dbReference type="PANTHER" id="PTHR43349">
    <property type="entry name" value="PINORESINOL REDUCTASE-RELATED"/>
    <property type="match status" value="1"/>
</dbReference>
<gene>
    <name evidence="3" type="primary">IFRH_11</name>
    <name evidence="3" type="ORF">CK203_010631</name>
</gene>
<dbReference type="Gene3D" id="3.40.50.720">
    <property type="entry name" value="NAD(P)-binding Rossmann-like Domain"/>
    <property type="match status" value="1"/>
</dbReference>
<dbReference type="Pfam" id="PF05368">
    <property type="entry name" value="NmrA"/>
    <property type="match status" value="1"/>
</dbReference>
<sequence length="226" mass="24450">MNAQVNFLARRIGGAQCPKRARFSSSAALIVPASARSGHPTFSLVRECSLSNPAKSELFESYKSSGVTLLYGDLYDHESSVKAIKQVDLVISSVGHMLLPYHDRIIAAIKEAGNVKKRVAKGDCSFVCGLGAEVVDAYAIPPLNVVLVDGSSTMTSSGEERALVVVGEASLKERDNSMGWLKCGAESAEEWKSSCLAQFSDFLGMSTIGFEEEILVLLKNWKLRKE</sequence>
<comment type="caution">
    <text evidence="3">The sequence shown here is derived from an EMBL/GenBank/DDBJ whole genome shotgun (WGS) entry which is preliminary data.</text>
</comment>
<evidence type="ECO:0000313" key="3">
    <source>
        <dbReference type="EMBL" id="RVX12264.1"/>
    </source>
</evidence>
<reference evidence="3 4" key="1">
    <citation type="journal article" date="2018" name="PLoS Genet.">
        <title>Population sequencing reveals clonal diversity and ancestral inbreeding in the grapevine cultivar Chardonnay.</title>
        <authorList>
            <person name="Roach M.J."/>
            <person name="Johnson D.L."/>
            <person name="Bohlmann J."/>
            <person name="van Vuuren H.J."/>
            <person name="Jones S.J."/>
            <person name="Pretorius I.S."/>
            <person name="Schmidt S.A."/>
            <person name="Borneman A.R."/>
        </authorList>
    </citation>
    <scope>NUCLEOTIDE SEQUENCE [LARGE SCALE GENOMIC DNA]</scope>
    <source>
        <strain evidence="4">cv. Chardonnay</strain>
        <tissue evidence="3">Leaf</tissue>
    </source>
</reference>